<dbReference type="InterPro" id="IPR036388">
    <property type="entry name" value="WH-like_DNA-bd_sf"/>
</dbReference>
<dbReference type="RefSeq" id="YP_003591100.1">
    <property type="nucleotide sequence ID" value="NC_014099.1"/>
</dbReference>
<name>D5IEZ3_9VIRU</name>
<gene>
    <name evidence="1" type="ORF">STIV2_F98</name>
</gene>
<dbReference type="Gene3D" id="1.10.10.10">
    <property type="entry name" value="Winged helix-like DNA-binding domain superfamily/Winged helix DNA-binding domain"/>
    <property type="match status" value="1"/>
</dbReference>
<sequence>MIKIMKIRKIMRLNYYVILKILVLNGSRLEKKRIRGEILKRFDIDISDGVLYPLIDSLISDNILREEESVEGKVLWLTEKGMKEFEELDKFFKKIFCS</sequence>
<keyword evidence="2" id="KW-1185">Reference proteome</keyword>
<accession>D5IEZ3</accession>
<protein>
    <submittedName>
        <fullName evidence="1">Uncharacterized protein</fullName>
    </submittedName>
</protein>
<dbReference type="InterPro" id="IPR036390">
    <property type="entry name" value="WH_DNA-bd_sf"/>
</dbReference>
<reference evidence="1 2" key="1">
    <citation type="journal article" date="2010" name="J. Virol.">
        <title>Familial relationships in hyperthermo- and acidophilic archaeal viruses.</title>
        <authorList>
            <person name="Happonen L.J."/>
            <person name="Redder P."/>
            <person name="Peng X."/>
            <person name="Reigstad L.J."/>
            <person name="Prangishvili D."/>
            <person name="Butcher S.J."/>
        </authorList>
    </citation>
    <scope>NUCLEOTIDE SEQUENCE [LARGE SCALE GENOMIC DNA]</scope>
</reference>
<dbReference type="KEGG" id="vg:9086712"/>
<dbReference type="GeneID" id="9086712"/>
<dbReference type="Proteomes" id="UP000008240">
    <property type="component" value="Segment"/>
</dbReference>
<dbReference type="SUPFAM" id="SSF46785">
    <property type="entry name" value="Winged helix' DNA-binding domain"/>
    <property type="match status" value="1"/>
</dbReference>
<organism evidence="1 2">
    <name type="scientific">Sulfolobus turreted icosahedral virus 2</name>
    <dbReference type="NCBI Taxonomy" id="754004"/>
    <lineage>
        <taxon>Viruses</taxon>
        <taxon>Varidnaviria</taxon>
        <taxon>Abadenavirae</taxon>
        <taxon>Produgelaviricota</taxon>
        <taxon>Belvinaviricetes</taxon>
        <taxon>Belfryvirales</taxon>
        <taxon>Turriviridae</taxon>
        <taxon>Alphaturrivirus</taxon>
        <taxon>Alphaturrivirus hveragerdiense</taxon>
    </lineage>
</organism>
<proteinExistence type="predicted"/>
<dbReference type="EMBL" id="GU080336">
    <property type="protein sequence ID" value="ADF27777.1"/>
    <property type="molecule type" value="Genomic_DNA"/>
</dbReference>
<evidence type="ECO:0000313" key="1">
    <source>
        <dbReference type="EMBL" id="ADF27777.1"/>
    </source>
</evidence>
<evidence type="ECO:0000313" key="2">
    <source>
        <dbReference type="Proteomes" id="UP000008240"/>
    </source>
</evidence>
<dbReference type="OrthoDB" id="36165at10239"/>